<keyword evidence="3" id="KW-1185">Reference proteome</keyword>
<dbReference type="AlphaFoldDB" id="A0A9P6NQS7"/>
<name>A0A9P6NQS7_9BASI</name>
<comment type="caution">
    <text evidence="2">The sequence shown here is derived from an EMBL/GenBank/DDBJ whole genome shotgun (WGS) entry which is preliminary data.</text>
</comment>
<dbReference type="EMBL" id="MU167211">
    <property type="protein sequence ID" value="KAG0151661.1"/>
    <property type="molecule type" value="Genomic_DNA"/>
</dbReference>
<organism evidence="2 3">
    <name type="scientific">Cronartium quercuum f. sp. fusiforme G11</name>
    <dbReference type="NCBI Taxonomy" id="708437"/>
    <lineage>
        <taxon>Eukaryota</taxon>
        <taxon>Fungi</taxon>
        <taxon>Dikarya</taxon>
        <taxon>Basidiomycota</taxon>
        <taxon>Pucciniomycotina</taxon>
        <taxon>Pucciniomycetes</taxon>
        <taxon>Pucciniales</taxon>
        <taxon>Coleosporiaceae</taxon>
        <taxon>Cronartium</taxon>
    </lineage>
</organism>
<sequence length="129" mass="14979">MSDFLQSRHEQTAQAAKKERRQANHTELTSKLADVIGSTFTNHKEDLHFKWEIAQQEMQVKHEQRTSLETALAATSATFGEPEKIGKSGKRVELFEEEEKDKHLFNFQVSFSLPPKITLTLFIYFDCYQ</sequence>
<evidence type="ECO:0000313" key="3">
    <source>
        <dbReference type="Proteomes" id="UP000886653"/>
    </source>
</evidence>
<feature type="region of interest" description="Disordered" evidence="1">
    <location>
        <begin position="1"/>
        <end position="28"/>
    </location>
</feature>
<protein>
    <submittedName>
        <fullName evidence="2">Uncharacterized protein</fullName>
    </submittedName>
</protein>
<evidence type="ECO:0000313" key="2">
    <source>
        <dbReference type="EMBL" id="KAG0151661.1"/>
    </source>
</evidence>
<feature type="compositionally biased region" description="Basic and acidic residues" evidence="1">
    <location>
        <begin position="1"/>
        <end position="11"/>
    </location>
</feature>
<accession>A0A9P6NQS7</accession>
<dbReference type="Proteomes" id="UP000886653">
    <property type="component" value="Unassembled WGS sequence"/>
</dbReference>
<reference evidence="2" key="1">
    <citation type="submission" date="2013-11" db="EMBL/GenBank/DDBJ databases">
        <title>Genome sequence of the fusiform rust pathogen reveals effectors for host alternation and coevolution with pine.</title>
        <authorList>
            <consortium name="DOE Joint Genome Institute"/>
            <person name="Smith K."/>
            <person name="Pendleton A."/>
            <person name="Kubisiak T."/>
            <person name="Anderson C."/>
            <person name="Salamov A."/>
            <person name="Aerts A."/>
            <person name="Riley R."/>
            <person name="Clum A."/>
            <person name="Lindquist E."/>
            <person name="Ence D."/>
            <person name="Campbell M."/>
            <person name="Kronenberg Z."/>
            <person name="Feau N."/>
            <person name="Dhillon B."/>
            <person name="Hamelin R."/>
            <person name="Burleigh J."/>
            <person name="Smith J."/>
            <person name="Yandell M."/>
            <person name="Nelson C."/>
            <person name="Grigoriev I."/>
            <person name="Davis J."/>
        </authorList>
    </citation>
    <scope>NUCLEOTIDE SEQUENCE</scope>
    <source>
        <strain evidence="2">G11</strain>
    </source>
</reference>
<proteinExistence type="predicted"/>
<gene>
    <name evidence="2" type="ORF">CROQUDRAFT_86275</name>
</gene>
<evidence type="ECO:0000256" key="1">
    <source>
        <dbReference type="SAM" id="MobiDB-lite"/>
    </source>
</evidence>